<dbReference type="InterPro" id="IPR052911">
    <property type="entry name" value="Corrinoid_activation_enz"/>
</dbReference>
<evidence type="ECO:0000313" key="4">
    <source>
        <dbReference type="Proteomes" id="UP000306416"/>
    </source>
</evidence>
<dbReference type="Pfam" id="PF17651">
    <property type="entry name" value="Raco_middle"/>
    <property type="match status" value="1"/>
</dbReference>
<keyword evidence="4" id="KW-1185">Reference proteome</keyword>
<evidence type="ECO:0000259" key="1">
    <source>
        <dbReference type="Pfam" id="PF14574"/>
    </source>
</evidence>
<reference evidence="3 4" key="1">
    <citation type="submission" date="2019-04" db="EMBL/GenBank/DDBJ databases">
        <title>Geobacter oryzae sp. nov., ferric-reducing bacteria isolated from paddy soil.</title>
        <authorList>
            <person name="Xu Z."/>
            <person name="Masuda Y."/>
            <person name="Itoh H."/>
            <person name="Senoo K."/>
        </authorList>
    </citation>
    <scope>NUCLEOTIDE SEQUENCE [LARGE SCALE GENOMIC DNA]</scope>
    <source>
        <strain evidence="3 4">Red111</strain>
    </source>
</reference>
<sequence length="420" mass="43598">MSSSRGLVAAFDLGTTTIAASLLDPATGTRLAATGALNPQRPWGADVLARLTAGENPETLRVMQVALAREMERMTAELLAQVGAGAEDLACVAIAGNPSMETIALALPVESLAHPPFRPLFSAGKSVSTLELGWSRDCPAYLLPLPGGFVGGDLLAFLFGMPEAPAAGTLFLDVGTNAEIALFDGERYLATSAAAGPAFEGGNLKCGMAALPGAVSGVRIDGDRVVITAIPGAPPRGICGTGVLDTVAALLEHGIVDATGRLLPAAEIDSNLANRVQEVNGVPAFILHRDAKTVVYLDQEDIRALQLAKGAMRGGMEILLGKAGLSPDEVSRVVLTGSFGAVLAPDVLKKVGIFNEKMVRITGFVREGALAGVERVLLAADGIDRMEDLAQKVRVIPLSGTPLFEKHFLANIDFPKQPKA</sequence>
<comment type="caution">
    <text evidence="3">The sequence shown here is derived from an EMBL/GenBank/DDBJ whole genome shotgun (WGS) entry which is preliminary data.</text>
</comment>
<accession>A0A4S1CN06</accession>
<name>A0A4S1CN06_9BACT</name>
<dbReference type="EMBL" id="SRSC01000001">
    <property type="protein sequence ID" value="TGU75174.1"/>
    <property type="molecule type" value="Genomic_DNA"/>
</dbReference>
<dbReference type="Proteomes" id="UP000306416">
    <property type="component" value="Unassembled WGS sequence"/>
</dbReference>
<protein>
    <submittedName>
        <fullName evidence="3">DUF4445 domain-containing protein</fullName>
    </submittedName>
</protein>
<proteinExistence type="predicted"/>
<dbReference type="InterPro" id="IPR027980">
    <property type="entry name" value="RACo_C"/>
</dbReference>
<organism evidence="3 4">
    <name type="scientific">Geomonas terrae</name>
    <dbReference type="NCBI Taxonomy" id="2562681"/>
    <lineage>
        <taxon>Bacteria</taxon>
        <taxon>Pseudomonadati</taxon>
        <taxon>Thermodesulfobacteriota</taxon>
        <taxon>Desulfuromonadia</taxon>
        <taxon>Geobacterales</taxon>
        <taxon>Geobacteraceae</taxon>
        <taxon>Geomonas</taxon>
    </lineage>
</organism>
<evidence type="ECO:0000259" key="2">
    <source>
        <dbReference type="Pfam" id="PF17651"/>
    </source>
</evidence>
<dbReference type="InterPro" id="IPR042259">
    <property type="entry name" value="Raco-like_middle_sf"/>
</dbReference>
<evidence type="ECO:0000313" key="3">
    <source>
        <dbReference type="EMBL" id="TGU75174.1"/>
    </source>
</evidence>
<feature type="domain" description="RACo-like middle region" evidence="2">
    <location>
        <begin position="9"/>
        <end position="158"/>
    </location>
</feature>
<dbReference type="PANTHER" id="PTHR42895:SF2">
    <property type="entry name" value="IRON-SULFUR CLUSTER PROTEIN"/>
    <property type="match status" value="1"/>
</dbReference>
<dbReference type="AlphaFoldDB" id="A0A4S1CN06"/>
<dbReference type="RefSeq" id="WP_135869478.1">
    <property type="nucleotide sequence ID" value="NZ_SRSC01000001.1"/>
</dbReference>
<feature type="domain" description="RACo C-terminal" evidence="1">
    <location>
        <begin position="169"/>
        <end position="417"/>
    </location>
</feature>
<dbReference type="InterPro" id="IPR041414">
    <property type="entry name" value="Raco-like_middle"/>
</dbReference>
<dbReference type="Gene3D" id="3.30.420.480">
    <property type="entry name" value="Domain of unknown function (DUF4445)"/>
    <property type="match status" value="1"/>
</dbReference>
<gene>
    <name evidence="3" type="ORF">E4633_06930</name>
</gene>
<dbReference type="Pfam" id="PF14574">
    <property type="entry name" value="RACo_C_ter"/>
    <property type="match status" value="1"/>
</dbReference>
<dbReference type="PANTHER" id="PTHR42895">
    <property type="entry name" value="IRON-SULFUR CLUSTER-BINDING PROTEIN-RELATED"/>
    <property type="match status" value="1"/>
</dbReference>